<dbReference type="GO" id="GO:0008081">
    <property type="term" value="F:phosphoric diester hydrolase activity"/>
    <property type="evidence" value="ECO:0007669"/>
    <property type="project" value="UniProtKB-ARBA"/>
</dbReference>
<dbReference type="InterPro" id="IPR036641">
    <property type="entry name" value="HPT_dom_sf"/>
</dbReference>
<dbReference type="CDD" id="cd00077">
    <property type="entry name" value="HDc"/>
    <property type="match status" value="1"/>
</dbReference>
<keyword evidence="1" id="KW-0902">Two-component regulatory system</keyword>
<reference evidence="5 6" key="1">
    <citation type="submission" date="2019-03" db="EMBL/GenBank/DDBJ databases">
        <title>Genomic Encyclopedia of Type Strains, Phase IV (KMG-IV): sequencing the most valuable type-strain genomes for metagenomic binning, comparative biology and taxonomic classification.</title>
        <authorList>
            <person name="Goeker M."/>
        </authorList>
    </citation>
    <scope>NUCLEOTIDE SEQUENCE [LARGE SCALE GENOMIC DNA]</scope>
    <source>
        <strain evidence="5 6">DSM 103792</strain>
    </source>
</reference>
<dbReference type="InterPro" id="IPR003607">
    <property type="entry name" value="HD/PDEase_dom"/>
</dbReference>
<evidence type="ECO:0000256" key="1">
    <source>
        <dbReference type="ARBA" id="ARBA00023012"/>
    </source>
</evidence>
<dbReference type="PROSITE" id="PS51832">
    <property type="entry name" value="HD_GYP"/>
    <property type="match status" value="1"/>
</dbReference>
<organism evidence="5 6">
    <name type="scientific">Permianibacter aggregans</name>
    <dbReference type="NCBI Taxonomy" id="1510150"/>
    <lineage>
        <taxon>Bacteria</taxon>
        <taxon>Pseudomonadati</taxon>
        <taxon>Pseudomonadota</taxon>
        <taxon>Gammaproteobacteria</taxon>
        <taxon>Pseudomonadales</taxon>
        <taxon>Pseudomonadaceae</taxon>
        <taxon>Permianibacter</taxon>
    </lineage>
</organism>
<evidence type="ECO:0000259" key="3">
    <source>
        <dbReference type="PROSITE" id="PS50894"/>
    </source>
</evidence>
<dbReference type="Pfam" id="PF01627">
    <property type="entry name" value="Hpt"/>
    <property type="match status" value="1"/>
</dbReference>
<dbReference type="SUPFAM" id="SSF109604">
    <property type="entry name" value="HD-domain/PDEase-like"/>
    <property type="match status" value="1"/>
</dbReference>
<dbReference type="InterPro" id="IPR008207">
    <property type="entry name" value="Sig_transdc_His_kin_Hpt_dom"/>
</dbReference>
<dbReference type="OrthoDB" id="9816273at2"/>
<evidence type="ECO:0000313" key="5">
    <source>
        <dbReference type="EMBL" id="TDQ50477.1"/>
    </source>
</evidence>
<dbReference type="GO" id="GO:0004672">
    <property type="term" value="F:protein kinase activity"/>
    <property type="evidence" value="ECO:0007669"/>
    <property type="project" value="UniProtKB-ARBA"/>
</dbReference>
<dbReference type="Gene3D" id="1.20.120.160">
    <property type="entry name" value="HPT domain"/>
    <property type="match status" value="1"/>
</dbReference>
<feature type="domain" description="HD-GYP" evidence="4">
    <location>
        <begin position="168"/>
        <end position="360"/>
    </location>
</feature>
<dbReference type="PANTHER" id="PTHR43155:SF2">
    <property type="entry name" value="CYCLIC DI-GMP PHOSPHODIESTERASE PA4108"/>
    <property type="match status" value="1"/>
</dbReference>
<dbReference type="SMART" id="SM00073">
    <property type="entry name" value="HPT"/>
    <property type="match status" value="1"/>
</dbReference>
<dbReference type="EMBL" id="SNYM01000002">
    <property type="protein sequence ID" value="TDQ50477.1"/>
    <property type="molecule type" value="Genomic_DNA"/>
</dbReference>
<dbReference type="Proteomes" id="UP000295375">
    <property type="component" value="Unassembled WGS sequence"/>
</dbReference>
<evidence type="ECO:0000313" key="6">
    <source>
        <dbReference type="Proteomes" id="UP000295375"/>
    </source>
</evidence>
<dbReference type="RefSeq" id="WP_133587676.1">
    <property type="nucleotide sequence ID" value="NZ_CP037953.1"/>
</dbReference>
<dbReference type="InterPro" id="IPR037522">
    <property type="entry name" value="HD_GYP_dom"/>
</dbReference>
<proteinExistence type="predicted"/>
<dbReference type="Pfam" id="PF13487">
    <property type="entry name" value="HD_5"/>
    <property type="match status" value="1"/>
</dbReference>
<dbReference type="PANTHER" id="PTHR43155">
    <property type="entry name" value="CYCLIC DI-GMP PHOSPHODIESTERASE PA4108-RELATED"/>
    <property type="match status" value="1"/>
</dbReference>
<feature type="domain" description="HPt" evidence="3">
    <location>
        <begin position="10"/>
        <end position="114"/>
    </location>
</feature>
<keyword evidence="2" id="KW-0597">Phosphoprotein</keyword>
<dbReference type="Gene3D" id="1.10.3210.10">
    <property type="entry name" value="Hypothetical protein af1432"/>
    <property type="match status" value="1"/>
</dbReference>
<dbReference type="GO" id="GO:0000160">
    <property type="term" value="P:phosphorelay signal transduction system"/>
    <property type="evidence" value="ECO:0007669"/>
    <property type="project" value="UniProtKB-KW"/>
</dbReference>
<keyword evidence="6" id="KW-1185">Reference proteome</keyword>
<comment type="caution">
    <text evidence="5">The sequence shown here is derived from an EMBL/GenBank/DDBJ whole genome shotgun (WGS) entry which is preliminary data.</text>
</comment>
<dbReference type="PROSITE" id="PS50894">
    <property type="entry name" value="HPT"/>
    <property type="match status" value="1"/>
</dbReference>
<dbReference type="CDD" id="cd00088">
    <property type="entry name" value="HPT"/>
    <property type="match status" value="1"/>
</dbReference>
<protein>
    <submittedName>
        <fullName evidence="5">Hpt domain-containing protein</fullName>
    </submittedName>
</protein>
<evidence type="ECO:0000259" key="4">
    <source>
        <dbReference type="PROSITE" id="PS51832"/>
    </source>
</evidence>
<feature type="modified residue" description="Phosphohistidine" evidence="2">
    <location>
        <position position="57"/>
    </location>
</feature>
<dbReference type="SUPFAM" id="SSF47226">
    <property type="entry name" value="Histidine-containing phosphotransfer domain, HPT domain"/>
    <property type="match status" value="1"/>
</dbReference>
<name>A0A4V3D855_9GAMM</name>
<evidence type="ECO:0000256" key="2">
    <source>
        <dbReference type="PROSITE-ProRule" id="PRU00110"/>
    </source>
</evidence>
<dbReference type="AlphaFoldDB" id="A0A4V3D855"/>
<sequence>MRHEISCKAFVELDTGLLADFLASVDDAQEDIDACLNRLRNEPDERGTLNQLFRSVHSVKGNCRMVFLDAVVPVIHELEEILDLCRQQRLNFSAELADFVLLVLERARTMIREAAERGSIDGTPRDQMVQLLQAANQKIQAGQVVDFSAITNQLQGESALVEKPGLGELPSDIQLMKDYALALDNLTSFRRGRSQQILQLCHYLNEATGFYAEPRQLEAAVYMHDFGMSFIAPAIVQKEATLEKDEQRQMQQHVFFGSRFLQRLGGWDEAALMVLQHHERVDGSGYPYRLNGEQIHLGAKMIAIADTFFAVTSERSDRTYKKSLFGAVREINTNVGVQFDPDLVEVFNDVVRAHYLNAQS</sequence>
<gene>
    <name evidence="5" type="ORF">EV696_102159</name>
</gene>
<accession>A0A4V3D855</accession>